<dbReference type="SUPFAM" id="SSF55785">
    <property type="entry name" value="PYP-like sensor domain (PAS domain)"/>
    <property type="match status" value="7"/>
</dbReference>
<dbReference type="Pfam" id="PF00989">
    <property type="entry name" value="PAS"/>
    <property type="match status" value="1"/>
</dbReference>
<feature type="domain" description="PAC" evidence="9">
    <location>
        <begin position="928"/>
        <end position="980"/>
    </location>
</feature>
<dbReference type="Pfam" id="PF08447">
    <property type="entry name" value="PAS_3"/>
    <property type="match status" value="1"/>
</dbReference>
<feature type="domain" description="PAC" evidence="9">
    <location>
        <begin position="353"/>
        <end position="405"/>
    </location>
</feature>
<evidence type="ECO:0000259" key="8">
    <source>
        <dbReference type="PROSITE" id="PS50112"/>
    </source>
</evidence>
<evidence type="ECO:0000256" key="4">
    <source>
        <dbReference type="ARBA" id="ARBA00022679"/>
    </source>
</evidence>
<feature type="domain" description="PAC" evidence="9">
    <location>
        <begin position="510"/>
        <end position="563"/>
    </location>
</feature>
<proteinExistence type="predicted"/>
<dbReference type="InterPro" id="IPR013767">
    <property type="entry name" value="PAS_fold"/>
</dbReference>
<accession>A0A2T5J8Z7</accession>
<keyword evidence="3" id="KW-0597">Phosphoprotein</keyword>
<evidence type="ECO:0000256" key="2">
    <source>
        <dbReference type="ARBA" id="ARBA00012438"/>
    </source>
</evidence>
<feature type="coiled-coil region" evidence="6">
    <location>
        <begin position="685"/>
        <end position="726"/>
    </location>
</feature>
<dbReference type="Gene3D" id="2.10.70.100">
    <property type="match status" value="1"/>
</dbReference>
<dbReference type="SMART" id="SM00086">
    <property type="entry name" value="PAC"/>
    <property type="match status" value="4"/>
</dbReference>
<evidence type="ECO:0000259" key="9">
    <source>
        <dbReference type="PROSITE" id="PS50113"/>
    </source>
</evidence>
<dbReference type="InterPro" id="IPR036890">
    <property type="entry name" value="HATPase_C_sf"/>
</dbReference>
<dbReference type="InterPro" id="IPR013656">
    <property type="entry name" value="PAS_4"/>
</dbReference>
<keyword evidence="6" id="KW-0175">Coiled coil</keyword>
<evidence type="ECO:0000256" key="3">
    <source>
        <dbReference type="ARBA" id="ARBA00022553"/>
    </source>
</evidence>
<dbReference type="SUPFAM" id="SSF55874">
    <property type="entry name" value="ATPase domain of HSP90 chaperone/DNA topoisomerase II/histidine kinase"/>
    <property type="match status" value="1"/>
</dbReference>
<dbReference type="Proteomes" id="UP000244168">
    <property type="component" value="Unassembled WGS sequence"/>
</dbReference>
<evidence type="ECO:0000256" key="1">
    <source>
        <dbReference type="ARBA" id="ARBA00000085"/>
    </source>
</evidence>
<dbReference type="OrthoDB" id="9813151at2"/>
<protein>
    <recommendedName>
        <fullName evidence="2">histidine kinase</fullName>
        <ecNumber evidence="2">2.7.13.3</ecNumber>
    </recommendedName>
</protein>
<dbReference type="GO" id="GO:0000155">
    <property type="term" value="F:phosphorelay sensor kinase activity"/>
    <property type="evidence" value="ECO:0007669"/>
    <property type="project" value="InterPro"/>
</dbReference>
<dbReference type="Gene3D" id="3.30.565.10">
    <property type="entry name" value="Histidine kinase-like ATPase, C-terminal domain"/>
    <property type="match status" value="1"/>
</dbReference>
<dbReference type="Pfam" id="PF00512">
    <property type="entry name" value="HisKA"/>
    <property type="match status" value="1"/>
</dbReference>
<reference evidence="10 11" key="1">
    <citation type="submission" date="2018-04" db="EMBL/GenBank/DDBJ databases">
        <title>Genomic Encyclopedia of Archaeal and Bacterial Type Strains, Phase II (KMG-II): from individual species to whole genera.</title>
        <authorList>
            <person name="Goeker M."/>
        </authorList>
    </citation>
    <scope>NUCLEOTIDE SEQUENCE [LARGE SCALE GENOMIC DNA]</scope>
    <source>
        <strain evidence="10 11">DSM 26809</strain>
    </source>
</reference>
<dbReference type="NCBIfam" id="TIGR00229">
    <property type="entry name" value="sensory_box"/>
    <property type="match status" value="4"/>
</dbReference>
<dbReference type="PRINTS" id="PR00344">
    <property type="entry name" value="BCTRLSENSOR"/>
</dbReference>
<evidence type="ECO:0000256" key="6">
    <source>
        <dbReference type="SAM" id="Coils"/>
    </source>
</evidence>
<dbReference type="InterPro" id="IPR001610">
    <property type="entry name" value="PAC"/>
</dbReference>
<organism evidence="10 11">
    <name type="scientific">Mucilaginibacter yixingensis</name>
    <dbReference type="NCBI Taxonomy" id="1295612"/>
    <lineage>
        <taxon>Bacteria</taxon>
        <taxon>Pseudomonadati</taxon>
        <taxon>Bacteroidota</taxon>
        <taxon>Sphingobacteriia</taxon>
        <taxon>Sphingobacteriales</taxon>
        <taxon>Sphingobacteriaceae</taxon>
        <taxon>Mucilaginibacter</taxon>
    </lineage>
</organism>
<dbReference type="GO" id="GO:0006355">
    <property type="term" value="P:regulation of DNA-templated transcription"/>
    <property type="evidence" value="ECO:0007669"/>
    <property type="project" value="InterPro"/>
</dbReference>
<dbReference type="InterPro" id="IPR000700">
    <property type="entry name" value="PAS-assoc_C"/>
</dbReference>
<dbReference type="Gene3D" id="1.10.287.130">
    <property type="match status" value="1"/>
</dbReference>
<comment type="catalytic activity">
    <reaction evidence="1">
        <text>ATP + protein L-histidine = ADP + protein N-phospho-L-histidine.</text>
        <dbReference type="EC" id="2.7.13.3"/>
    </reaction>
</comment>
<dbReference type="RefSeq" id="WP_107828504.1">
    <property type="nucleotide sequence ID" value="NZ_CP160205.1"/>
</dbReference>
<dbReference type="SMART" id="SM00388">
    <property type="entry name" value="HisKA"/>
    <property type="match status" value="1"/>
</dbReference>
<dbReference type="InterPro" id="IPR052162">
    <property type="entry name" value="Sensor_kinase/Photoreceptor"/>
</dbReference>
<gene>
    <name evidence="10" type="ORF">C8P68_10421</name>
</gene>
<keyword evidence="5" id="KW-0418">Kinase</keyword>
<evidence type="ECO:0000313" key="11">
    <source>
        <dbReference type="Proteomes" id="UP000244168"/>
    </source>
</evidence>
<feature type="domain" description="PAS" evidence="8">
    <location>
        <begin position="279"/>
        <end position="324"/>
    </location>
</feature>
<dbReference type="Pfam" id="PF02518">
    <property type="entry name" value="HATPase_c"/>
    <property type="match status" value="1"/>
</dbReference>
<comment type="caution">
    <text evidence="10">The sequence shown here is derived from an EMBL/GenBank/DDBJ whole genome shotgun (WGS) entry which is preliminary data.</text>
</comment>
<evidence type="ECO:0000259" key="7">
    <source>
        <dbReference type="PROSITE" id="PS50109"/>
    </source>
</evidence>
<dbReference type="EMBL" id="QAOQ01000004">
    <property type="protein sequence ID" value="PTQ96537.1"/>
    <property type="molecule type" value="Genomic_DNA"/>
</dbReference>
<feature type="domain" description="PAS" evidence="8">
    <location>
        <begin position="5"/>
        <end position="51"/>
    </location>
</feature>
<dbReference type="AlphaFoldDB" id="A0A2T5J8Z7"/>
<feature type="domain" description="PAC" evidence="9">
    <location>
        <begin position="806"/>
        <end position="858"/>
    </location>
</feature>
<name>A0A2T5J8Z7_9SPHI</name>
<dbReference type="PANTHER" id="PTHR43304:SF1">
    <property type="entry name" value="PAC DOMAIN-CONTAINING PROTEIN"/>
    <property type="match status" value="1"/>
</dbReference>
<dbReference type="FunFam" id="3.30.565.10:FF:000006">
    <property type="entry name" value="Sensor histidine kinase WalK"/>
    <property type="match status" value="1"/>
</dbReference>
<keyword evidence="11" id="KW-1185">Reference proteome</keyword>
<dbReference type="CDD" id="cd00082">
    <property type="entry name" value="HisKA"/>
    <property type="match status" value="1"/>
</dbReference>
<dbReference type="InterPro" id="IPR004358">
    <property type="entry name" value="Sig_transdc_His_kin-like_C"/>
</dbReference>
<dbReference type="InterPro" id="IPR035965">
    <property type="entry name" value="PAS-like_dom_sf"/>
</dbReference>
<dbReference type="InterPro" id="IPR013655">
    <property type="entry name" value="PAS_fold_3"/>
</dbReference>
<dbReference type="InterPro" id="IPR003594">
    <property type="entry name" value="HATPase_dom"/>
</dbReference>
<feature type="domain" description="PAS" evidence="8">
    <location>
        <begin position="855"/>
        <end position="925"/>
    </location>
</feature>
<dbReference type="InterPro" id="IPR005467">
    <property type="entry name" value="His_kinase_dom"/>
</dbReference>
<evidence type="ECO:0000313" key="10">
    <source>
        <dbReference type="EMBL" id="PTQ96537.1"/>
    </source>
</evidence>
<dbReference type="CDD" id="cd00130">
    <property type="entry name" value="PAS"/>
    <property type="match status" value="4"/>
</dbReference>
<keyword evidence="4" id="KW-0808">Transferase</keyword>
<dbReference type="PROSITE" id="PS50112">
    <property type="entry name" value="PAS"/>
    <property type="match status" value="3"/>
</dbReference>
<dbReference type="PROSITE" id="PS50109">
    <property type="entry name" value="HIS_KIN"/>
    <property type="match status" value="1"/>
</dbReference>
<dbReference type="EC" id="2.7.13.3" evidence="2"/>
<dbReference type="PANTHER" id="PTHR43304">
    <property type="entry name" value="PHYTOCHROME-LIKE PROTEIN CPH1"/>
    <property type="match status" value="1"/>
</dbReference>
<dbReference type="InterPro" id="IPR036097">
    <property type="entry name" value="HisK_dim/P_sf"/>
</dbReference>
<dbReference type="InterPro" id="IPR003661">
    <property type="entry name" value="HisK_dim/P_dom"/>
</dbReference>
<dbReference type="PROSITE" id="PS50113">
    <property type="entry name" value="PAC"/>
    <property type="match status" value="4"/>
</dbReference>
<feature type="domain" description="Histidine kinase" evidence="7">
    <location>
        <begin position="984"/>
        <end position="1198"/>
    </location>
</feature>
<sequence>MKFIDNEHLKELVNSAPIGIAVLDAATQKTELLNDKFLEIAGKPPHSIIGKWYWESFAEVRHLFEDDLNRASQGETIRREGLEIPLIRHGREEMIVINFVYAPLRSDAGEIVKVVVWVLENTKEVAQRLEEKAAKTAFQAERDRLKSFFMQAPAGICILEGPELVYELVNPAYQALMPERKLLGRPIFEALPELIGTPLETILRDVYHTGEAYTVRESLVPIAEFEGGPVHDRFFTFNYEARHGADGHVDGIMVFVFEVTEMLEVQQALRASHERAEQQKRLYETITSNTPDLMYVFSLDYRFLYANTALLNMWGKTAGEAVGKGLRENGYEEWHALMHEREIDQVRATKQPVRGEVGFPHATMGKRIYDYILIPVIGADGEVEAVAGTTRDVTDRKQAEESLQLMNEEMAASNEELATTNDELIQIQQLLQVSEQRSKSLMAAAPFPIGVYTGREMRILMANQAIIEVWGKGNDVIGKTYREVLPELAGQQIFEQLDRVFLTGETFHARSQRVDIEISGHLQPFYFNYSFTPLHDADGEVYGIMNTGADITDLVLAKQQVEQNEENLRNMVAQAPVAMCIMMGPSHVITVANALMVELWGKPQADVMNKPVFDALPDARGQGLELVIQNVYETGETFYASEMPVSLLRHGKPEVVYQNFVYKAYRDTSGKIAGVFAITIDVTAQVNARAEVQRANEEMAAANEELATTNKDLTEIQLRYEAINRELETSASRLRMAIESTGLGTWEYRLLTGELYWSKECRDVYGIPAGIEPTFSAFADHIHPDDRAVVEADIQKALDPAGDGHYNISYRILRFDTGETRWIKAQGNVYFEEQQPQLFIGTVVDIHDLKEADEKSAKLAAIIETSHDAIVSKTLEGIVTSWNESAQRVFGYSAEEMIGESIYKLIPPERYAEEPHILATIARGERINHFETKRVRSDGQLIDVSVTVSPIKDKAGRIIGVSKIARDITEKKLDETRKNDFIGMVSHELKTPLTSLSAVVQVAKLKLQHSEDSFLAGAMQKADQQVKRMTAMINGFLNISRLESGKIHIDKQTFDLIALLGEMIAEAELTAGGQQIRFSPCPAIPISADRDKIASVISNLLNNAIKYSPKGAEIDVHCMRSNAEVTVSVQDRGMGIKPEDLERIFDRYYRVESNHTRHIAGFGIGLYLSSEIIQRHGGKVWAESESDKGSTFYFSLPL</sequence>
<dbReference type="Pfam" id="PF08448">
    <property type="entry name" value="PAS_4"/>
    <property type="match status" value="5"/>
</dbReference>
<feature type="coiled-coil region" evidence="6">
    <location>
        <begin position="396"/>
        <end position="423"/>
    </location>
</feature>
<dbReference type="SMART" id="SM00091">
    <property type="entry name" value="PAS"/>
    <property type="match status" value="7"/>
</dbReference>
<evidence type="ECO:0000256" key="5">
    <source>
        <dbReference type="ARBA" id="ARBA00022777"/>
    </source>
</evidence>
<dbReference type="InterPro" id="IPR000014">
    <property type="entry name" value="PAS"/>
</dbReference>
<dbReference type="Gene3D" id="3.30.450.20">
    <property type="entry name" value="PAS domain"/>
    <property type="match status" value="7"/>
</dbReference>
<dbReference type="SUPFAM" id="SSF47384">
    <property type="entry name" value="Homodimeric domain of signal transducing histidine kinase"/>
    <property type="match status" value="1"/>
</dbReference>
<dbReference type="SMART" id="SM00387">
    <property type="entry name" value="HATPase_c"/>
    <property type="match status" value="1"/>
</dbReference>